<evidence type="ECO:0000256" key="1">
    <source>
        <dbReference type="SAM" id="MobiDB-lite"/>
    </source>
</evidence>
<dbReference type="AlphaFoldDB" id="A0A180GJ38"/>
<evidence type="ECO:0000313" key="2">
    <source>
        <dbReference type="EMBL" id="OAV91963.1"/>
    </source>
</evidence>
<evidence type="ECO:0000313" key="3">
    <source>
        <dbReference type="EnsemblFungi" id="PTTG_27820-t43_1-p1"/>
    </source>
</evidence>
<reference evidence="3 4" key="3">
    <citation type="journal article" date="2017" name="G3 (Bethesda)">
        <title>Comparative analysis highlights variable genome content of wheat rusts and divergence of the mating loci.</title>
        <authorList>
            <person name="Cuomo C.A."/>
            <person name="Bakkeren G."/>
            <person name="Khalil H.B."/>
            <person name="Panwar V."/>
            <person name="Joly D."/>
            <person name="Linning R."/>
            <person name="Sakthikumar S."/>
            <person name="Song X."/>
            <person name="Adiconis X."/>
            <person name="Fan L."/>
            <person name="Goldberg J.M."/>
            <person name="Levin J.Z."/>
            <person name="Young S."/>
            <person name="Zeng Q."/>
            <person name="Anikster Y."/>
            <person name="Bruce M."/>
            <person name="Wang M."/>
            <person name="Yin C."/>
            <person name="McCallum B."/>
            <person name="Szabo L.J."/>
            <person name="Hulbert S."/>
            <person name="Chen X."/>
            <person name="Fellers J.P."/>
        </authorList>
    </citation>
    <scope>NUCLEOTIDE SEQUENCE</scope>
    <source>
        <strain evidence="3">isolate 1-1 / race 1 (BBBD)</strain>
        <strain evidence="4">Isolate 1-1 / race 1 (BBBD)</strain>
    </source>
</reference>
<keyword evidence="4" id="KW-1185">Reference proteome</keyword>
<evidence type="ECO:0000313" key="4">
    <source>
        <dbReference type="Proteomes" id="UP000005240"/>
    </source>
</evidence>
<dbReference type="VEuPathDB" id="FungiDB:PTTG_27820"/>
<organism evidence="2">
    <name type="scientific">Puccinia triticina (isolate 1-1 / race 1 (BBBD))</name>
    <name type="common">Brown leaf rust fungus</name>
    <dbReference type="NCBI Taxonomy" id="630390"/>
    <lineage>
        <taxon>Eukaryota</taxon>
        <taxon>Fungi</taxon>
        <taxon>Dikarya</taxon>
        <taxon>Basidiomycota</taxon>
        <taxon>Pucciniomycotina</taxon>
        <taxon>Pucciniomycetes</taxon>
        <taxon>Pucciniales</taxon>
        <taxon>Pucciniaceae</taxon>
        <taxon>Puccinia</taxon>
    </lineage>
</organism>
<dbReference type="EnsemblFungi" id="PTTG_27820-t43_1">
    <property type="protein sequence ID" value="PTTG_27820-t43_1-p1"/>
    <property type="gene ID" value="PTTG_27820"/>
</dbReference>
<dbReference type="OrthoDB" id="10413477at2759"/>
<protein>
    <submittedName>
        <fullName evidence="2 3">Uncharacterized protein</fullName>
    </submittedName>
</protein>
<feature type="compositionally biased region" description="Low complexity" evidence="1">
    <location>
        <begin position="117"/>
        <end position="130"/>
    </location>
</feature>
<name>A0A180GJ38_PUCT1</name>
<reference evidence="2" key="1">
    <citation type="submission" date="2009-11" db="EMBL/GenBank/DDBJ databases">
        <authorList>
            <consortium name="The Broad Institute Genome Sequencing Platform"/>
            <person name="Ward D."/>
            <person name="Feldgarden M."/>
            <person name="Earl A."/>
            <person name="Young S.K."/>
            <person name="Zeng Q."/>
            <person name="Koehrsen M."/>
            <person name="Alvarado L."/>
            <person name="Berlin A."/>
            <person name="Bochicchio J."/>
            <person name="Borenstein D."/>
            <person name="Chapman S.B."/>
            <person name="Chen Z."/>
            <person name="Engels R."/>
            <person name="Freedman E."/>
            <person name="Gellesch M."/>
            <person name="Goldberg J."/>
            <person name="Griggs A."/>
            <person name="Gujja S."/>
            <person name="Heilman E."/>
            <person name="Heiman D."/>
            <person name="Hepburn T."/>
            <person name="Howarth C."/>
            <person name="Jen D."/>
            <person name="Larson L."/>
            <person name="Lewis B."/>
            <person name="Mehta T."/>
            <person name="Park D."/>
            <person name="Pearson M."/>
            <person name="Roberts A."/>
            <person name="Saif S."/>
            <person name="Shea T."/>
            <person name="Shenoy N."/>
            <person name="Sisk P."/>
            <person name="Stolte C."/>
            <person name="Sykes S."/>
            <person name="Thomson T."/>
            <person name="Walk T."/>
            <person name="White J."/>
            <person name="Yandava C."/>
            <person name="Izard J."/>
            <person name="Baranova O.V."/>
            <person name="Blanton J.M."/>
            <person name="Tanner A.C."/>
            <person name="Dewhirst F.E."/>
            <person name="Haas B."/>
            <person name="Nusbaum C."/>
            <person name="Birren B."/>
        </authorList>
    </citation>
    <scope>NUCLEOTIDE SEQUENCE [LARGE SCALE GENOMIC DNA]</scope>
    <source>
        <strain evidence="2">1-1 BBBD Race 1</strain>
    </source>
</reference>
<proteinExistence type="predicted"/>
<dbReference type="Proteomes" id="UP000005240">
    <property type="component" value="Unassembled WGS sequence"/>
</dbReference>
<dbReference type="EMBL" id="ADAS02000072">
    <property type="protein sequence ID" value="OAV91963.1"/>
    <property type="molecule type" value="Genomic_DNA"/>
</dbReference>
<gene>
    <name evidence="2" type="ORF">PTTG_27820</name>
</gene>
<reference evidence="3" key="4">
    <citation type="submission" date="2025-05" db="UniProtKB">
        <authorList>
            <consortium name="EnsemblFungi"/>
        </authorList>
    </citation>
    <scope>IDENTIFICATION</scope>
    <source>
        <strain evidence="3">isolate 1-1 / race 1 (BBBD)</strain>
    </source>
</reference>
<sequence length="206" mass="22186">MGWRHKARIGHLEAVVRLLSARTGSGRIPLVSSGTFQYLIQRGLVPLLSRKTVESLEYDRQGGRLKQRTHPSTPPSHPASSGPFTFMCSLDPPGSFKSPQPFCPPPTVDPRASAFLSESSSSTSSVTHSSKPFTPMAPATTSSANDFYPPSAPSHIRPAPPVLTILPSALRPSPKPIPINASGRRPDPQGEVAQVQARKRERPGWA</sequence>
<feature type="region of interest" description="Disordered" evidence="1">
    <location>
        <begin position="97"/>
        <end position="206"/>
    </location>
</feature>
<feature type="compositionally biased region" description="Basic residues" evidence="1">
    <location>
        <begin position="197"/>
        <end position="206"/>
    </location>
</feature>
<accession>A0A180GJ38</accession>
<reference evidence="2" key="2">
    <citation type="submission" date="2016-05" db="EMBL/GenBank/DDBJ databases">
        <title>Comparative analysis highlights variable genome content of wheat rusts and divergence of the mating loci.</title>
        <authorList>
            <person name="Cuomo C.A."/>
            <person name="Bakkeren G."/>
            <person name="Szabo L."/>
            <person name="Khalil H."/>
            <person name="Joly D."/>
            <person name="Goldberg J."/>
            <person name="Young S."/>
            <person name="Zeng Q."/>
            <person name="Fellers J."/>
        </authorList>
    </citation>
    <scope>NUCLEOTIDE SEQUENCE [LARGE SCALE GENOMIC DNA]</scope>
    <source>
        <strain evidence="2">1-1 BBBD Race 1</strain>
    </source>
</reference>
<feature type="region of interest" description="Disordered" evidence="1">
    <location>
        <begin position="58"/>
        <end position="82"/>
    </location>
</feature>